<keyword evidence="3 9" id="KW-0812">Transmembrane</keyword>
<proteinExistence type="predicted"/>
<name>A0AAE0N6S5_9PEZI</name>
<feature type="region of interest" description="Disordered" evidence="8">
    <location>
        <begin position="104"/>
        <end position="136"/>
    </location>
</feature>
<dbReference type="GO" id="GO:0005886">
    <property type="term" value="C:plasma membrane"/>
    <property type="evidence" value="ECO:0007669"/>
    <property type="project" value="TreeGrafter"/>
</dbReference>
<keyword evidence="6 9" id="KW-0472">Membrane</keyword>
<dbReference type="GO" id="GO:0000293">
    <property type="term" value="F:ferric-chelate reductase activity"/>
    <property type="evidence" value="ECO:0007669"/>
    <property type="project" value="TreeGrafter"/>
</dbReference>
<dbReference type="InterPro" id="IPR013130">
    <property type="entry name" value="Fe3_Rdtase_TM_dom"/>
</dbReference>
<comment type="subcellular location">
    <subcellularLocation>
        <location evidence="1">Membrane</location>
        <topology evidence="1">Multi-pass membrane protein</topology>
    </subcellularLocation>
</comment>
<evidence type="ECO:0000256" key="3">
    <source>
        <dbReference type="ARBA" id="ARBA00022692"/>
    </source>
</evidence>
<dbReference type="AlphaFoldDB" id="A0AAE0N6S5"/>
<dbReference type="PANTHER" id="PTHR32361">
    <property type="entry name" value="FERRIC/CUPRIC REDUCTASE TRANSMEMBRANE COMPONENT"/>
    <property type="match status" value="1"/>
</dbReference>
<evidence type="ECO:0000256" key="4">
    <source>
        <dbReference type="ARBA" id="ARBA00022989"/>
    </source>
</evidence>
<keyword evidence="5" id="KW-0406">Ion transport</keyword>
<gene>
    <name evidence="11" type="ORF">B0H63DRAFT_484472</name>
</gene>
<dbReference type="EMBL" id="JAULSW010000008">
    <property type="protein sequence ID" value="KAK3372360.1"/>
    <property type="molecule type" value="Genomic_DNA"/>
</dbReference>
<dbReference type="SUPFAM" id="SSF52343">
    <property type="entry name" value="Ferredoxin reductase-like, C-terminal NADP-linked domain"/>
    <property type="match status" value="1"/>
</dbReference>
<keyword evidence="7" id="KW-0325">Glycoprotein</keyword>
<dbReference type="CDD" id="cd06186">
    <property type="entry name" value="NOX_Duox_like_FAD_NADP"/>
    <property type="match status" value="1"/>
</dbReference>
<dbReference type="InterPro" id="IPR017927">
    <property type="entry name" value="FAD-bd_FR_type"/>
</dbReference>
<evidence type="ECO:0000256" key="1">
    <source>
        <dbReference type="ARBA" id="ARBA00004141"/>
    </source>
</evidence>
<dbReference type="GO" id="GO:0006879">
    <property type="term" value="P:intracellular iron ion homeostasis"/>
    <property type="evidence" value="ECO:0007669"/>
    <property type="project" value="TreeGrafter"/>
</dbReference>
<evidence type="ECO:0000256" key="6">
    <source>
        <dbReference type="ARBA" id="ARBA00023136"/>
    </source>
</evidence>
<keyword evidence="12" id="KW-1185">Reference proteome</keyword>
<dbReference type="InterPro" id="IPR039261">
    <property type="entry name" value="FNR_nucleotide-bd"/>
</dbReference>
<evidence type="ECO:0000256" key="8">
    <source>
        <dbReference type="SAM" id="MobiDB-lite"/>
    </source>
</evidence>
<feature type="transmembrane region" description="Helical" evidence="9">
    <location>
        <begin position="308"/>
        <end position="325"/>
    </location>
</feature>
<evidence type="ECO:0000256" key="5">
    <source>
        <dbReference type="ARBA" id="ARBA00023065"/>
    </source>
</evidence>
<feature type="transmembrane region" description="Helical" evidence="9">
    <location>
        <begin position="270"/>
        <end position="288"/>
    </location>
</feature>
<feature type="domain" description="FAD-binding FR-type" evidence="10">
    <location>
        <begin position="375"/>
        <end position="518"/>
    </location>
</feature>
<organism evidence="11 12">
    <name type="scientific">Podospora didyma</name>
    <dbReference type="NCBI Taxonomy" id="330526"/>
    <lineage>
        <taxon>Eukaryota</taxon>
        <taxon>Fungi</taxon>
        <taxon>Dikarya</taxon>
        <taxon>Ascomycota</taxon>
        <taxon>Pezizomycotina</taxon>
        <taxon>Sordariomycetes</taxon>
        <taxon>Sordariomycetidae</taxon>
        <taxon>Sordariales</taxon>
        <taxon>Podosporaceae</taxon>
        <taxon>Podospora</taxon>
    </lineage>
</organism>
<dbReference type="InterPro" id="IPR013112">
    <property type="entry name" value="FAD-bd_8"/>
</dbReference>
<evidence type="ECO:0000256" key="9">
    <source>
        <dbReference type="SAM" id="Phobius"/>
    </source>
</evidence>
<dbReference type="GO" id="GO:0015677">
    <property type="term" value="P:copper ion import"/>
    <property type="evidence" value="ECO:0007669"/>
    <property type="project" value="TreeGrafter"/>
</dbReference>
<keyword evidence="4 9" id="KW-1133">Transmembrane helix</keyword>
<feature type="transmembrane region" description="Helical" evidence="9">
    <location>
        <begin position="74"/>
        <end position="95"/>
    </location>
</feature>
<protein>
    <submittedName>
        <fullName evidence="11">Ferric reductase like transmembrane component-domain-containing protein</fullName>
    </submittedName>
</protein>
<dbReference type="GO" id="GO:0006826">
    <property type="term" value="P:iron ion transport"/>
    <property type="evidence" value="ECO:0007669"/>
    <property type="project" value="TreeGrafter"/>
</dbReference>
<feature type="compositionally biased region" description="Basic and acidic residues" evidence="8">
    <location>
        <begin position="104"/>
        <end position="113"/>
    </location>
</feature>
<evidence type="ECO:0000256" key="2">
    <source>
        <dbReference type="ARBA" id="ARBA00022448"/>
    </source>
</evidence>
<reference evidence="11" key="1">
    <citation type="journal article" date="2023" name="Mol. Phylogenet. Evol.">
        <title>Genome-scale phylogeny and comparative genomics of the fungal order Sordariales.</title>
        <authorList>
            <person name="Hensen N."/>
            <person name="Bonometti L."/>
            <person name="Westerberg I."/>
            <person name="Brannstrom I.O."/>
            <person name="Guillou S."/>
            <person name="Cros-Aarteil S."/>
            <person name="Calhoun S."/>
            <person name="Haridas S."/>
            <person name="Kuo A."/>
            <person name="Mondo S."/>
            <person name="Pangilinan J."/>
            <person name="Riley R."/>
            <person name="LaButti K."/>
            <person name="Andreopoulos B."/>
            <person name="Lipzen A."/>
            <person name="Chen C."/>
            <person name="Yan M."/>
            <person name="Daum C."/>
            <person name="Ng V."/>
            <person name="Clum A."/>
            <person name="Steindorff A."/>
            <person name="Ohm R.A."/>
            <person name="Martin F."/>
            <person name="Silar P."/>
            <person name="Natvig D.O."/>
            <person name="Lalanne C."/>
            <person name="Gautier V."/>
            <person name="Ament-Velasquez S.L."/>
            <person name="Kruys A."/>
            <person name="Hutchinson M.I."/>
            <person name="Powell A.J."/>
            <person name="Barry K."/>
            <person name="Miller A.N."/>
            <person name="Grigoriev I.V."/>
            <person name="Debuchy R."/>
            <person name="Gladieux P."/>
            <person name="Hiltunen Thoren M."/>
            <person name="Johannesson H."/>
        </authorList>
    </citation>
    <scope>NUCLEOTIDE SEQUENCE</scope>
    <source>
        <strain evidence="11">CBS 232.78</strain>
    </source>
</reference>
<dbReference type="PANTHER" id="PTHR32361:SF9">
    <property type="entry name" value="FERRIC REDUCTASE TRANSMEMBRANE COMPONENT 3-RELATED"/>
    <property type="match status" value="1"/>
</dbReference>
<dbReference type="Pfam" id="PF01794">
    <property type="entry name" value="Ferric_reduct"/>
    <property type="match status" value="1"/>
</dbReference>
<accession>A0AAE0N6S5</accession>
<dbReference type="SFLD" id="SFLDG01168">
    <property type="entry name" value="Ferric_reductase_subgroup_(FRE"/>
    <property type="match status" value="1"/>
</dbReference>
<sequence>MDITERCAWLASTDGLRRTLPSFVSILCPPPQPTLDGILSTTSEEEGGIGLPDWTDDQLEYIGRLIQAILDARVIVYSYNAVIFLIIAVLAVLHWREVHTDKRRWAARSEPKSGRRHASSSSSLSSTFEGTDLPLNSAKDSVDVERLPLLADQPSSLNEPPLKRTQWIQRAVTSWLARQPPPIPIVNKTLPSNGTSLFIGAWLALIVFFHFFLLPMSWDMFYIFADRAGLLFIVNLPLLYLLSAKNQPLRRLTGYSYEALNIFHRRVGEMMCFEALVHVVSMVAYAFFLEEEWLKVSKTPREYFTHPIILFGIGAFVSYELLYFTSLGGFRQRWYELFLASHVFLQVAALVGLWFHYFICRPYVGVALAIFVVDRIVWRCCLKRATVTADLTILEDGETFLLSADWDIPSLPERSNWKRHPSALLRRSIIHGWQPTDHVFVTIPALHQLQAHPFTISSAAPGIPSRGRQEPQAQPTHAWLTLLIRAHKGMTADLLQYARTNSRVETQLDGPYGSPHALAMLRASDCPILVAGGSGIAVTFPLIWALLNDLQGDEQDDDSSVEEFDEGKITTTRRRKFRSKRRVHLLWVTHARSHRDWLPQPQLDELVARGLDLVIPAPTEEAGRPDVSGLVGSWIASAAAEGQDVAVVVSGPDGLNRTVRNECADALGAGLPVRVAVEKFGW</sequence>
<feature type="transmembrane region" description="Helical" evidence="9">
    <location>
        <begin position="197"/>
        <end position="214"/>
    </location>
</feature>
<feature type="transmembrane region" description="Helical" evidence="9">
    <location>
        <begin position="220"/>
        <end position="242"/>
    </location>
</feature>
<evidence type="ECO:0000256" key="7">
    <source>
        <dbReference type="ARBA" id="ARBA00023180"/>
    </source>
</evidence>
<evidence type="ECO:0000313" key="12">
    <source>
        <dbReference type="Proteomes" id="UP001285441"/>
    </source>
</evidence>
<dbReference type="Proteomes" id="UP001285441">
    <property type="component" value="Unassembled WGS sequence"/>
</dbReference>
<feature type="transmembrane region" description="Helical" evidence="9">
    <location>
        <begin position="337"/>
        <end position="357"/>
    </location>
</feature>
<comment type="caution">
    <text evidence="11">The sequence shown here is derived from an EMBL/GenBank/DDBJ whole genome shotgun (WGS) entry which is preliminary data.</text>
</comment>
<keyword evidence="2" id="KW-0813">Transport</keyword>
<evidence type="ECO:0000313" key="11">
    <source>
        <dbReference type="EMBL" id="KAK3372360.1"/>
    </source>
</evidence>
<dbReference type="InterPro" id="IPR051410">
    <property type="entry name" value="Ferric/Cupric_Reductase"/>
</dbReference>
<dbReference type="Pfam" id="PF08022">
    <property type="entry name" value="FAD_binding_8"/>
    <property type="match status" value="1"/>
</dbReference>
<dbReference type="Gene3D" id="3.40.50.80">
    <property type="entry name" value="Nucleotide-binding domain of ferredoxin-NADP reductase (FNR) module"/>
    <property type="match status" value="1"/>
</dbReference>
<evidence type="ECO:0000259" key="10">
    <source>
        <dbReference type="PROSITE" id="PS51384"/>
    </source>
</evidence>
<dbReference type="PROSITE" id="PS51384">
    <property type="entry name" value="FAD_FR"/>
    <property type="match status" value="1"/>
</dbReference>
<reference evidence="11" key="2">
    <citation type="submission" date="2023-06" db="EMBL/GenBank/DDBJ databases">
        <authorList>
            <consortium name="Lawrence Berkeley National Laboratory"/>
            <person name="Haridas S."/>
            <person name="Hensen N."/>
            <person name="Bonometti L."/>
            <person name="Westerberg I."/>
            <person name="Brannstrom I.O."/>
            <person name="Guillou S."/>
            <person name="Cros-Aarteil S."/>
            <person name="Calhoun S."/>
            <person name="Kuo A."/>
            <person name="Mondo S."/>
            <person name="Pangilinan J."/>
            <person name="Riley R."/>
            <person name="LaButti K."/>
            <person name="Andreopoulos B."/>
            <person name="Lipzen A."/>
            <person name="Chen C."/>
            <person name="Yanf M."/>
            <person name="Daum C."/>
            <person name="Ng V."/>
            <person name="Clum A."/>
            <person name="Steindorff A."/>
            <person name="Ohm R."/>
            <person name="Martin F."/>
            <person name="Silar P."/>
            <person name="Natvig D."/>
            <person name="Lalanne C."/>
            <person name="Gautier V."/>
            <person name="Ament-velasquez S.L."/>
            <person name="Kruys A."/>
            <person name="Hutchinson M.I."/>
            <person name="Powell A.J."/>
            <person name="Barry K."/>
            <person name="Miller A.N."/>
            <person name="Grigoriev I.V."/>
            <person name="Debuchy R."/>
            <person name="Gladieux P."/>
            <person name="Thoren M.H."/>
            <person name="Johannesson H."/>
        </authorList>
    </citation>
    <scope>NUCLEOTIDE SEQUENCE</scope>
    <source>
        <strain evidence="11">CBS 232.78</strain>
    </source>
</reference>